<feature type="region of interest" description="Disordered" evidence="2">
    <location>
        <begin position="1874"/>
        <end position="2032"/>
    </location>
</feature>
<feature type="compositionally biased region" description="Basic and acidic residues" evidence="2">
    <location>
        <begin position="1673"/>
        <end position="1687"/>
    </location>
</feature>
<feature type="compositionally biased region" description="Basic and acidic residues" evidence="2">
    <location>
        <begin position="959"/>
        <end position="969"/>
    </location>
</feature>
<feature type="compositionally biased region" description="Pro residues" evidence="2">
    <location>
        <begin position="100"/>
        <end position="115"/>
    </location>
</feature>
<feature type="compositionally biased region" description="Basic and acidic residues" evidence="2">
    <location>
        <begin position="1744"/>
        <end position="1756"/>
    </location>
</feature>
<reference evidence="5" key="1">
    <citation type="journal article" date="2016" name="Nature">
        <title>Genome evolution in the allotetraploid frog Xenopus laevis.</title>
        <authorList>
            <person name="Session A.M."/>
            <person name="Uno Y."/>
            <person name="Kwon T."/>
            <person name="Chapman J.A."/>
            <person name="Toyoda A."/>
            <person name="Takahashi S."/>
            <person name="Fukui A."/>
            <person name="Hikosaka A."/>
            <person name="Suzuki A."/>
            <person name="Kondo M."/>
            <person name="van Heeringen S.J."/>
            <person name="Quigley I."/>
            <person name="Heinz S."/>
            <person name="Ogino H."/>
            <person name="Ochi H."/>
            <person name="Hellsten U."/>
            <person name="Lyons J.B."/>
            <person name="Simakov O."/>
            <person name="Putnam N."/>
            <person name="Stites J."/>
            <person name="Kuroki Y."/>
            <person name="Tanaka T."/>
            <person name="Michiue T."/>
            <person name="Watanabe M."/>
            <person name="Bogdanovic O."/>
            <person name="Lister R."/>
            <person name="Georgiou G."/>
            <person name="Paranjpe S.S."/>
            <person name="van Kruijsbergen I."/>
            <person name="Shu S."/>
            <person name="Carlson J."/>
            <person name="Kinoshita T."/>
            <person name="Ohta Y."/>
            <person name="Mawaribuchi S."/>
            <person name="Jenkins J."/>
            <person name="Grimwood J."/>
            <person name="Schmutz J."/>
            <person name="Mitros T."/>
            <person name="Mozaffari S.V."/>
            <person name="Suzuki Y."/>
            <person name="Haramoto Y."/>
            <person name="Yamamoto T.S."/>
            <person name="Takagi C."/>
            <person name="Heald R."/>
            <person name="Miller K."/>
            <person name="Haudenschild C."/>
            <person name="Kitzman J."/>
            <person name="Nakayama T."/>
            <person name="Izutsu Y."/>
            <person name="Robert J."/>
            <person name="Fortriede J."/>
            <person name="Burns K."/>
            <person name="Lotay V."/>
            <person name="Karimi K."/>
            <person name="Yasuoka Y."/>
            <person name="Dichmann D.S."/>
            <person name="Flajnik M.F."/>
            <person name="Houston D.W."/>
            <person name="Shendure J."/>
            <person name="DuPasquier L."/>
            <person name="Vize P.D."/>
            <person name="Zorn A.M."/>
            <person name="Ito M."/>
            <person name="Marcotte E.M."/>
            <person name="Wallingford J.B."/>
            <person name="Ito Y."/>
            <person name="Asashima M."/>
            <person name="Ueno N."/>
            <person name="Matsuda Y."/>
            <person name="Veenstra G.J."/>
            <person name="Fujiyama A."/>
            <person name="Harland R.M."/>
            <person name="Taira M."/>
            <person name="Rokhsar D.S."/>
        </authorList>
    </citation>
    <scope>NUCLEOTIDE SEQUENCE [LARGE SCALE GENOMIC DNA]</scope>
    <source>
        <strain evidence="5">J</strain>
    </source>
</reference>
<feature type="compositionally biased region" description="Low complexity" evidence="2">
    <location>
        <begin position="2572"/>
        <end position="2582"/>
    </location>
</feature>
<dbReference type="OMA" id="APIMQAP"/>
<feature type="compositionally biased region" description="Basic and acidic residues" evidence="2">
    <location>
        <begin position="348"/>
        <end position="364"/>
    </location>
</feature>
<feature type="domain" description="BAT2 N-terminal" evidence="3">
    <location>
        <begin position="1"/>
        <end position="162"/>
    </location>
</feature>
<feature type="region of interest" description="Disordered" evidence="2">
    <location>
        <begin position="267"/>
        <end position="755"/>
    </location>
</feature>
<dbReference type="EMBL" id="CM004473">
    <property type="protein sequence ID" value="OCT82907.1"/>
    <property type="molecule type" value="Genomic_DNA"/>
</dbReference>
<feature type="region of interest" description="Disordered" evidence="2">
    <location>
        <begin position="1719"/>
        <end position="1861"/>
    </location>
</feature>
<dbReference type="Proteomes" id="UP000694892">
    <property type="component" value="Chromosome 4S"/>
</dbReference>
<feature type="region of interest" description="Disordered" evidence="2">
    <location>
        <begin position="2127"/>
        <end position="2179"/>
    </location>
</feature>
<feature type="compositionally biased region" description="Basic and acidic residues" evidence="2">
    <location>
        <begin position="1468"/>
        <end position="1489"/>
    </location>
</feature>
<dbReference type="GO" id="GO:0002244">
    <property type="term" value="P:hematopoietic progenitor cell differentiation"/>
    <property type="evidence" value="ECO:0007669"/>
    <property type="project" value="TreeGrafter"/>
</dbReference>
<feature type="compositionally biased region" description="Basic and acidic residues" evidence="2">
    <location>
        <begin position="1265"/>
        <end position="1276"/>
    </location>
</feature>
<feature type="region of interest" description="Disordered" evidence="2">
    <location>
        <begin position="2045"/>
        <end position="2090"/>
    </location>
</feature>
<organism evidence="4 5">
    <name type="scientific">Xenopus laevis</name>
    <name type="common">African clawed frog</name>
    <dbReference type="NCBI Taxonomy" id="8355"/>
    <lineage>
        <taxon>Eukaryota</taxon>
        <taxon>Metazoa</taxon>
        <taxon>Chordata</taxon>
        <taxon>Craniata</taxon>
        <taxon>Vertebrata</taxon>
        <taxon>Euteleostomi</taxon>
        <taxon>Amphibia</taxon>
        <taxon>Batrachia</taxon>
        <taxon>Anura</taxon>
        <taxon>Pipoidea</taxon>
        <taxon>Pipidae</taxon>
        <taxon>Xenopodinae</taxon>
        <taxon>Xenopus</taxon>
        <taxon>Xenopus</taxon>
    </lineage>
</organism>
<feature type="compositionally biased region" description="Polar residues" evidence="2">
    <location>
        <begin position="1722"/>
        <end position="1731"/>
    </location>
</feature>
<feature type="compositionally biased region" description="Polar residues" evidence="2">
    <location>
        <begin position="1514"/>
        <end position="1530"/>
    </location>
</feature>
<accession>A0A974HLV1</accession>
<feature type="compositionally biased region" description="Low complexity" evidence="2">
    <location>
        <begin position="531"/>
        <end position="542"/>
    </location>
</feature>
<feature type="compositionally biased region" description="Basic and acidic residues" evidence="2">
    <location>
        <begin position="373"/>
        <end position="382"/>
    </location>
</feature>
<feature type="compositionally biased region" description="Basic and acidic residues" evidence="2">
    <location>
        <begin position="1544"/>
        <end position="1555"/>
    </location>
</feature>
<feature type="compositionally biased region" description="Low complexity" evidence="2">
    <location>
        <begin position="2153"/>
        <end position="2174"/>
    </location>
</feature>
<feature type="compositionally biased region" description="Basic and acidic residues" evidence="2">
    <location>
        <begin position="1032"/>
        <end position="1042"/>
    </location>
</feature>
<protein>
    <recommendedName>
        <fullName evidence="3">BAT2 N-terminal domain-containing protein</fullName>
    </recommendedName>
</protein>
<feature type="compositionally biased region" description="Polar residues" evidence="2">
    <location>
        <begin position="2560"/>
        <end position="2571"/>
    </location>
</feature>
<feature type="compositionally biased region" description="Polar residues" evidence="2">
    <location>
        <begin position="1903"/>
        <end position="1916"/>
    </location>
</feature>
<feature type="compositionally biased region" description="Basic and acidic residues" evidence="2">
    <location>
        <begin position="1346"/>
        <end position="1363"/>
    </location>
</feature>
<dbReference type="PANTHER" id="PTHR14038">
    <property type="entry name" value="BAT2 HLA-B-ASSOCIATED TRANSCRIPT 2"/>
    <property type="match status" value="1"/>
</dbReference>
<feature type="compositionally biased region" description="Basic and acidic residues" evidence="2">
    <location>
        <begin position="929"/>
        <end position="941"/>
    </location>
</feature>
<feature type="compositionally biased region" description="Basic and acidic residues" evidence="2">
    <location>
        <begin position="882"/>
        <end position="901"/>
    </location>
</feature>
<feature type="compositionally biased region" description="Low complexity" evidence="2">
    <location>
        <begin position="385"/>
        <end position="397"/>
    </location>
</feature>
<dbReference type="InterPro" id="IPR033184">
    <property type="entry name" value="PRRC2"/>
</dbReference>
<evidence type="ECO:0000256" key="1">
    <source>
        <dbReference type="ARBA" id="ARBA00022553"/>
    </source>
</evidence>
<feature type="compositionally biased region" description="Polar residues" evidence="2">
    <location>
        <begin position="513"/>
        <end position="522"/>
    </location>
</feature>
<feature type="compositionally biased region" description="Basic and acidic residues" evidence="2">
    <location>
        <begin position="484"/>
        <end position="511"/>
    </location>
</feature>
<dbReference type="InterPro" id="IPR009738">
    <property type="entry name" value="BAT2_N"/>
</dbReference>
<feature type="compositionally biased region" description="Polar residues" evidence="2">
    <location>
        <begin position="2709"/>
        <end position="2718"/>
    </location>
</feature>
<feature type="region of interest" description="Disordered" evidence="2">
    <location>
        <begin position="2545"/>
        <end position="2582"/>
    </location>
</feature>
<feature type="compositionally biased region" description="Polar residues" evidence="2">
    <location>
        <begin position="434"/>
        <end position="451"/>
    </location>
</feature>
<feature type="compositionally biased region" description="Polar residues" evidence="2">
    <location>
        <begin position="1930"/>
        <end position="1943"/>
    </location>
</feature>
<feature type="compositionally biased region" description="Polar residues" evidence="2">
    <location>
        <begin position="2050"/>
        <end position="2077"/>
    </location>
</feature>
<proteinExistence type="predicted"/>
<name>A0A974HLV1_XENLA</name>
<feature type="compositionally biased region" description="Polar residues" evidence="2">
    <location>
        <begin position="230"/>
        <end position="242"/>
    </location>
</feature>
<dbReference type="Pfam" id="PF07001">
    <property type="entry name" value="BAT2_N"/>
    <property type="match status" value="1"/>
</dbReference>
<evidence type="ECO:0000313" key="4">
    <source>
        <dbReference type="EMBL" id="OCT82907.1"/>
    </source>
</evidence>
<feature type="compositionally biased region" description="Polar residues" evidence="2">
    <location>
        <begin position="615"/>
        <end position="628"/>
    </location>
</feature>
<feature type="compositionally biased region" description="Low complexity" evidence="2">
    <location>
        <begin position="1784"/>
        <end position="1805"/>
    </location>
</feature>
<evidence type="ECO:0000256" key="2">
    <source>
        <dbReference type="SAM" id="MobiDB-lite"/>
    </source>
</evidence>
<feature type="compositionally biased region" description="Basic and acidic residues" evidence="2">
    <location>
        <begin position="855"/>
        <end position="866"/>
    </location>
</feature>
<feature type="compositionally biased region" description="Basic and acidic residues" evidence="2">
    <location>
        <begin position="1289"/>
        <end position="1329"/>
    </location>
</feature>
<feature type="compositionally biased region" description="Polar residues" evidence="2">
    <location>
        <begin position="844"/>
        <end position="853"/>
    </location>
</feature>
<feature type="region of interest" description="Disordered" evidence="2">
    <location>
        <begin position="836"/>
        <end position="1696"/>
    </location>
</feature>
<feature type="compositionally biased region" description="Polar residues" evidence="2">
    <location>
        <begin position="943"/>
        <end position="958"/>
    </location>
</feature>
<feature type="compositionally biased region" description="Basic and acidic residues" evidence="2">
    <location>
        <begin position="1052"/>
        <end position="1086"/>
    </location>
</feature>
<feature type="compositionally biased region" description="Gly residues" evidence="2">
    <location>
        <begin position="1231"/>
        <end position="1241"/>
    </location>
</feature>
<feature type="region of interest" description="Disordered" evidence="2">
    <location>
        <begin position="49"/>
        <end position="115"/>
    </location>
</feature>
<feature type="compositionally biased region" description="Low complexity" evidence="2">
    <location>
        <begin position="651"/>
        <end position="661"/>
    </location>
</feature>
<feature type="compositionally biased region" description="Low complexity" evidence="2">
    <location>
        <begin position="706"/>
        <end position="736"/>
    </location>
</feature>
<feature type="compositionally biased region" description="Pro residues" evidence="2">
    <location>
        <begin position="1138"/>
        <end position="1148"/>
    </location>
</feature>
<feature type="compositionally biased region" description="Basic and acidic residues" evidence="2">
    <location>
        <begin position="1424"/>
        <end position="1457"/>
    </location>
</feature>
<feature type="compositionally biased region" description="Low complexity" evidence="2">
    <location>
        <begin position="2197"/>
        <end position="2220"/>
    </location>
</feature>
<feature type="compositionally biased region" description="Basic and acidic residues" evidence="2">
    <location>
        <begin position="983"/>
        <end position="999"/>
    </location>
</feature>
<feature type="compositionally biased region" description="Basic and acidic residues" evidence="2">
    <location>
        <begin position="1980"/>
        <end position="1993"/>
    </location>
</feature>
<feature type="compositionally biased region" description="Basic and acidic residues" evidence="2">
    <location>
        <begin position="1242"/>
        <end position="1256"/>
    </location>
</feature>
<dbReference type="PANTHER" id="PTHR14038:SF6">
    <property type="entry name" value="PROTEIN PRRC2C"/>
    <property type="match status" value="1"/>
</dbReference>
<feature type="compositionally biased region" description="Basic and acidic residues" evidence="2">
    <location>
        <begin position="1152"/>
        <end position="1174"/>
    </location>
</feature>
<feature type="compositionally biased region" description="Polar residues" evidence="2">
    <location>
        <begin position="914"/>
        <end position="928"/>
    </location>
</feature>
<keyword evidence="1" id="KW-0597">Phosphoprotein</keyword>
<evidence type="ECO:0000259" key="3">
    <source>
        <dbReference type="Pfam" id="PF07001"/>
    </source>
</evidence>
<evidence type="ECO:0000313" key="5">
    <source>
        <dbReference type="Proteomes" id="UP000694892"/>
    </source>
</evidence>
<feature type="compositionally biased region" description="Basic and acidic residues" evidence="2">
    <location>
        <begin position="1009"/>
        <end position="1025"/>
    </location>
</feature>
<feature type="compositionally biased region" description="Basic and acidic residues" evidence="2">
    <location>
        <begin position="1945"/>
        <end position="1958"/>
    </location>
</feature>
<feature type="compositionally biased region" description="Polar residues" evidence="2">
    <location>
        <begin position="1639"/>
        <end position="1652"/>
    </location>
</feature>
<feature type="compositionally biased region" description="Low complexity" evidence="2">
    <location>
        <begin position="469"/>
        <end position="478"/>
    </location>
</feature>
<feature type="region of interest" description="Disordered" evidence="2">
    <location>
        <begin position="2709"/>
        <end position="2788"/>
    </location>
</feature>
<feature type="region of interest" description="Disordered" evidence="2">
    <location>
        <begin position="144"/>
        <end position="251"/>
    </location>
</feature>
<feature type="compositionally biased region" description="Polar residues" evidence="2">
    <location>
        <begin position="1495"/>
        <end position="1507"/>
    </location>
</feature>
<gene>
    <name evidence="4" type="ORF">XELAEV_18025442mg</name>
</gene>
<sequence length="2788" mass="305151">MSEKSGQSTKAKDGKKYATLSLFNTYKGKSLETQKTTVAARHGLQSLGKVAVSRRMPPPTNLPSLKAENKGNDPNVNIVPKDGTGWASKQDQCEEEKTPEVPPPPPKPVVPPPEVPAVAKSWASAKPGVPGEGVKVNRYFQQEFPSLQAAGEQEKTKDDNSTDDYGPGPSLRPQTDVASWREGGGRNLGTPSEQESTAAAEDGSANASVTAIQDQGKIGDKRDNRLLSCAATQPQLKMNGQQPGVPPTYRGMMPPFAGNMFPSYSKLPFPQIQGPTRYPTPAEASRVPRGRPTHSWAADGVERPSIISANELKELDNLDTEADEGWAGAQSEVDYTEQLNFSDDDEQSPNHKEKTESWGERISKNEQSQGKQESTDAHKETEDLSVTTVSQTTSAASEPKGLSSPPLETQERRQMPPPLLSLEKNIPPLLQPKTAIQQHPSQSRTGASGRQATLPPRPSEDEVWKQRRQQQAEVSAAVERARKRREDEERRMEEQRKAACAEKLKRLDEKFAASTSAGSSEKIQLDKAPEEISVPENNSSEPPSEEEKIAEDVPLLEAGPESEESSVPEEQMTPRSPDRSVPEENKEEDIAQPEAEPPRESGSVNVLDESETDQAVEQQVFSRKGSVSSERESTSPALPILMNPAVSILQPPSIATSSTTLPPSPSPGPAPVMMHENESETGAQPRPAVSSGYSKQFQKSLPPRFQRQQEQMKQQQWQQQQQGVLSQPTQSQASTSPVPPPQHRPLYQPIGPHPQHLASMGFDPRWLMMQPYMDPRMMSGRPTMDMPPMHPGMIPTKPLMRRDQIEGPTTASEPYEHMTRSVRDHSVTLSEPRMMWGAEPYPHSDTQQVTAPSKPSDEAEDYRSEASVEQDVCSEPYTIEHTSFESQHKSDFFSRPREPDLHSAPVQHSEMSPILQSQEQDTLVSSFEPTEKPLASEDKAPQSEIQPLLTRSLSSESARNLKHEERRVDTLPINPKSTIRPSEQVKDDRLDEKQRKEGFHNFQGPKLPELPKTDKLYKPKSETRWGPRPGSRSREDFSDRPVRRSGPIKKPVLRDMKEERESRKEKEEEKSGHEKLVKPVKVERKQSPAVPASSANTPVNKTEQDKQSSEPESFPNVAHTSILNTDRTKSPENISEPAPKPVVRPAPVNPSSKEEKIVRVASKEIPSDKPKVDSKPQGSQPPSTVPHRREPILPPRAYRKEARDRDWFPDQGYRGRGRGEYYSRGRSYRGSYGGRGRGGRGQGRDYPHYRDSKPRSDQVPAGSLRRREESETRSESSDFEVMPKRRRQRGSETDSDSEGRESASDTPLSDKESGSRSKTCREERPEVKRPPKSITALKSDTVGSRPDARMTERPFSRDEDFRNRPGFLPKGEPSRRGRGAGGFRRGGRESGMRSTRPPPPRRTGYRDNQWIPRPQEPKQPPASRLDESESRHQESVLTSGDKRPPVKFERKFDPVRERSRRPRPARPPRQDKPPRFRRLKEREREDVGKSIEATGASNQGVSASSTAHELPSDFSGNKTPDLSNHNSSDQANEEWETASESSDFNERRERDERKAATFANTQSPATTKAMDGLTQSPPKRDSAKRSFSSQRPGMDRPNRRGNPGAPKPGRHYSGPRGERRSNTSLQRGKRGPVDDQTPVIATTDPSSLSSNGHHYHQYHPHSEDGSVPPQQKGIKEMTSKKKEELKPAVKKPKEKVDALSQFDLNNYASVVIIDDHPEVTTLEDSQSNLNDGFTEVVSKKQQKRLQDEERRKKEEQTVQVWNKKSSSEKGRGQNSKLPPRFAKKQQQQQAAALQAQAQSSVLASQPSGVQPSPAALTPSQPQPPVQSQPPANTPANGTEFPVSVKVAPPTQQPSALGTELWGENKISAPSVLNDLSKKLGPINPPPPTSSSAWNKPLTGFVSAGTQETSKNGQENSVDLAMETIQFGAPASSSSDNEGTTSLSEKAVDSLPEPKEQRQKQPRAGPIKTQKIPELGVVVSKEYKPGPIGKERSLKNRKVKEVQQQVEPETPEKPLTAVRTTEPVPSKENKTVTEVPAAISSMLSVSAPEFGTTSKESVTDYTSPSTALPSNSAPSSTKMEPALVPNVPLPHTLPISRRETLQQSSGLTPVSPATVDLTLKMESARKAWENSPNVAEKGSPITSAAPPITSTSAVGPSNSANSGVSSSSGNPGPSVQTNVPYNSFSSASMPPIPVASVTPTTSLSGTGTYTTSSLSTKTTTTPDPPNICKVKPQQLQSNSNMSSANHFSQLSCMPSLMAQQQSPQVYVSQSAAGPAAQIPAFYMDTSHLFNTQHARLGPPTLTQQQGFQPGLSQIPIPIFAPLQSQHQAQLGLAPGPAVSQAQELFSPSLQSYRSQQAFLQNNMSQPSPVVLSGAALHNFSAVQHQDLAKAQSSLAYQQSTSTQPIPILYEHQLGQSGLGGSQLIDTHILQTRQGLGQPSNMYSGQVQQPSQTNFYSTAQSPTALQQMTVPLQGSQLSLPNFGSTPGQPLIALSQTLPPAPQAQHQSLSRTGQLSQAYRGLIPAGSQHGMIAAPGKMSDMDLKPYGSGFDHVKPGTPPVGGRSTTPTSNPFRASSTSPSSQSSKINSLVYQKHQFTSAAAANVRMGQPPFPTQFPPQILSQPNIVPPLVRAPHPNTFQPQVQRPPMGLPNQMPPQMPTGLMNHPRLHHVSRAPPVPPSGVRVTTAHAAMKAEQDLKAKQRAEVLQSTHRFFEQQQHQQSKPVGPIPPMTIPGPTKSSDTMSDPSVVAQEKAEENTTPAATLAAAAVVTSTKPIRTGPIKPQAIKTEETKS</sequence>
<feature type="region of interest" description="Disordered" evidence="2">
    <location>
        <begin position="2197"/>
        <end position="2226"/>
    </location>
</feature>
<feature type="compositionally biased region" description="Low complexity" evidence="2">
    <location>
        <begin position="2753"/>
        <end position="2768"/>
    </location>
</feature>
<feature type="compositionally biased region" description="Basic and acidic residues" evidence="2">
    <location>
        <begin position="1198"/>
        <end position="1208"/>
    </location>
</feature>